<gene>
    <name evidence="7" type="ORF">BC739_004777</name>
</gene>
<reference evidence="7 8" key="1">
    <citation type="submission" date="2020-08" db="EMBL/GenBank/DDBJ databases">
        <title>Genomic Encyclopedia of Archaeal and Bacterial Type Strains, Phase II (KMG-II): from individual species to whole genera.</title>
        <authorList>
            <person name="Goeker M."/>
        </authorList>
    </citation>
    <scope>NUCLEOTIDE SEQUENCE [LARGE SCALE GENOMIC DNA]</scope>
    <source>
        <strain evidence="7 8">DSM 43850</strain>
    </source>
</reference>
<comment type="caution">
    <text evidence="7">The sequence shown here is derived from an EMBL/GenBank/DDBJ whole genome shotgun (WGS) entry which is preliminary data.</text>
</comment>
<keyword evidence="3 6" id="KW-0812">Transmembrane</keyword>
<proteinExistence type="predicted"/>
<evidence type="ECO:0000256" key="2">
    <source>
        <dbReference type="ARBA" id="ARBA00022475"/>
    </source>
</evidence>
<feature type="transmembrane region" description="Helical" evidence="6">
    <location>
        <begin position="40"/>
        <end position="64"/>
    </location>
</feature>
<feature type="transmembrane region" description="Helical" evidence="6">
    <location>
        <begin position="182"/>
        <end position="206"/>
    </location>
</feature>
<evidence type="ECO:0000256" key="3">
    <source>
        <dbReference type="ARBA" id="ARBA00022692"/>
    </source>
</evidence>
<keyword evidence="2" id="KW-1003">Cell membrane</keyword>
<keyword evidence="4 6" id="KW-1133">Transmembrane helix</keyword>
<organism evidence="7 8">
    <name type="scientific">Kutzneria viridogrisea</name>
    <dbReference type="NCBI Taxonomy" id="47990"/>
    <lineage>
        <taxon>Bacteria</taxon>
        <taxon>Bacillati</taxon>
        <taxon>Actinomycetota</taxon>
        <taxon>Actinomycetes</taxon>
        <taxon>Pseudonocardiales</taxon>
        <taxon>Pseudonocardiaceae</taxon>
        <taxon>Kutzneria</taxon>
    </lineage>
</organism>
<comment type="subcellular location">
    <subcellularLocation>
        <location evidence="1">Cell membrane</location>
        <topology evidence="1">Multi-pass membrane protein</topology>
    </subcellularLocation>
</comment>
<dbReference type="PANTHER" id="PTHR38825">
    <property type="entry name" value="LYSINE EXPORTER PROTEIN (LYSE/YGGA)"/>
    <property type="match status" value="1"/>
</dbReference>
<evidence type="ECO:0000313" key="8">
    <source>
        <dbReference type="Proteomes" id="UP000517916"/>
    </source>
</evidence>
<dbReference type="EMBL" id="JACJID010000003">
    <property type="protein sequence ID" value="MBA8927571.1"/>
    <property type="molecule type" value="Genomic_DNA"/>
</dbReference>
<feature type="transmembrane region" description="Helical" evidence="6">
    <location>
        <begin position="147"/>
        <end position="170"/>
    </location>
</feature>
<protein>
    <submittedName>
        <fullName evidence="7">Threonine/homoserine/homoserine lactone efflux protein</fullName>
    </submittedName>
</protein>
<dbReference type="Proteomes" id="UP000517916">
    <property type="component" value="Unassembled WGS sequence"/>
</dbReference>
<evidence type="ECO:0000256" key="1">
    <source>
        <dbReference type="ARBA" id="ARBA00004651"/>
    </source>
</evidence>
<feature type="transmembrane region" description="Helical" evidence="6">
    <location>
        <begin position="70"/>
        <end position="89"/>
    </location>
</feature>
<evidence type="ECO:0000256" key="5">
    <source>
        <dbReference type="ARBA" id="ARBA00023136"/>
    </source>
</evidence>
<sequence length="207" mass="20853">MLGDVLVLGVLLGVGAALSVGPIFVTILHEAATRGFGASMRVVLGSAVADLVLLLPALALSQVIAAIAGASRWVGLVGAVFLLGLAGLAGRDARRLWGGQLPEPTSGWAFWKGVLANLVNPLTWTFWLVTGTPAMLGAQRAGGVAGLVLFTVTWFVVASGLEGLVALGVARSGRRIGPRGQGVLSGLSALVFLGLAGVLLATTVLAA</sequence>
<keyword evidence="5 6" id="KW-0472">Membrane</keyword>
<dbReference type="PANTHER" id="PTHR38825:SF2">
    <property type="entry name" value="LYSINE TRANSPORTER LYSE"/>
    <property type="match status" value="1"/>
</dbReference>
<evidence type="ECO:0000313" key="7">
    <source>
        <dbReference type="EMBL" id="MBA8927571.1"/>
    </source>
</evidence>
<dbReference type="InterPro" id="IPR001123">
    <property type="entry name" value="LeuE-type"/>
</dbReference>
<name>A0ABR6BKZ1_9PSEU</name>
<dbReference type="Pfam" id="PF01810">
    <property type="entry name" value="LysE"/>
    <property type="match status" value="1"/>
</dbReference>
<feature type="transmembrane region" description="Helical" evidence="6">
    <location>
        <begin position="6"/>
        <end position="28"/>
    </location>
</feature>
<accession>A0ABR6BKZ1</accession>
<keyword evidence="8" id="KW-1185">Reference proteome</keyword>
<evidence type="ECO:0000256" key="6">
    <source>
        <dbReference type="SAM" id="Phobius"/>
    </source>
</evidence>
<evidence type="ECO:0000256" key="4">
    <source>
        <dbReference type="ARBA" id="ARBA00022989"/>
    </source>
</evidence>